<accession>A0AB35KC56</accession>
<dbReference type="InterPro" id="IPR021223">
    <property type="entry name" value="AbiGi"/>
</dbReference>
<name>A0AB35KC56_9LACT</name>
<dbReference type="Proteomes" id="UP001152820">
    <property type="component" value="Unassembled WGS sequence"/>
</dbReference>
<gene>
    <name evidence="1" type="ORF">OGZ38_09200</name>
</gene>
<dbReference type="AlphaFoldDB" id="A0AB35KC56"/>
<evidence type="ECO:0000313" key="2">
    <source>
        <dbReference type="Proteomes" id="UP001152820"/>
    </source>
</evidence>
<sequence length="225" mass="26110">MPRYYAEYVSYLKLKSGDRPINRFIIPMTCFCDIKLHQIAFHAEGNDKYNGYGKFAIIMKKEWGVRQGFQPIHYVTSGSLLQKQFTKSFNLYLEAIDNDTTNQLLDDIADILLEQIRFMKPLFGEMPKGDELISNKNFTDEKEWRFVPDIPDKVARIFYIDPLDGIETSRKAIETANDAIALVKPARLPFQVSDVKYIFVDSEDDAVDLTKFIMKLKGNKRIILF</sequence>
<organism evidence="1 2">
    <name type="scientific">Lactococcus lactis</name>
    <dbReference type="NCBI Taxonomy" id="1358"/>
    <lineage>
        <taxon>Bacteria</taxon>
        <taxon>Bacillati</taxon>
        <taxon>Bacillota</taxon>
        <taxon>Bacilli</taxon>
        <taxon>Lactobacillales</taxon>
        <taxon>Streptococcaceae</taxon>
        <taxon>Lactococcus</taxon>
    </lineage>
</organism>
<proteinExistence type="predicted"/>
<reference evidence="1" key="1">
    <citation type="submission" date="2022-10" db="EMBL/GenBank/DDBJ databases">
        <authorList>
            <person name="Turner M.S."/>
            <person name="Huang W."/>
        </authorList>
    </citation>
    <scope>NUCLEOTIDE SEQUENCE</scope>
    <source>
        <strain evidence="1">593</strain>
    </source>
</reference>
<dbReference type="Pfam" id="PF10899">
    <property type="entry name" value="AbiGi"/>
    <property type="match status" value="1"/>
</dbReference>
<dbReference type="EMBL" id="JAOWLO010000006">
    <property type="protein sequence ID" value="MDG5049319.1"/>
    <property type="molecule type" value="Genomic_DNA"/>
</dbReference>
<evidence type="ECO:0000313" key="1">
    <source>
        <dbReference type="EMBL" id="MDG5049319.1"/>
    </source>
</evidence>
<reference evidence="1" key="2">
    <citation type="journal article" date="2023" name="Food Microbiol.">
        <title>Evaluation of the fermentation potential of lactic acid bacteria isolated from herbs, fruits and vegetables as starter cultures in nut-based milk alternatives.</title>
        <authorList>
            <person name="Huang W."/>
            <person name="Dong A."/>
            <person name="Pham H.T."/>
            <person name="Zhou C."/>
            <person name="Huo Z."/>
            <person name="Watjen A.P."/>
            <person name="Prakash S."/>
            <person name="Bang-Berthelsen C.H."/>
            <person name="Turner M.S."/>
        </authorList>
    </citation>
    <scope>NUCLEOTIDE SEQUENCE</scope>
    <source>
        <strain evidence="1">593</strain>
    </source>
</reference>
<protein>
    <submittedName>
        <fullName evidence="1">Abortive infection system antitoxin AbiGi family protein</fullName>
    </submittedName>
</protein>
<comment type="caution">
    <text evidence="1">The sequence shown here is derived from an EMBL/GenBank/DDBJ whole genome shotgun (WGS) entry which is preliminary data.</text>
</comment>